<accession>A0AAD8H6D2</accession>
<keyword evidence="1" id="KW-0464">Manganese</keyword>
<comment type="function">
    <text evidence="1">Nuclease required for the repair of DNA interstrand cross-links (ICL). Acts as a 5'-3' exonuclease that anchors at a cut end of DNA and cleaves DNA successively at every third nucleotide, allowing to excise an ICL from one strand through flanking incisions.</text>
</comment>
<keyword evidence="4" id="KW-1185">Reference proteome</keyword>
<dbReference type="AlphaFoldDB" id="A0AAD8H6D2"/>
<dbReference type="GO" id="GO:0008409">
    <property type="term" value="F:5'-3' exonuclease activity"/>
    <property type="evidence" value="ECO:0007669"/>
    <property type="project" value="TreeGrafter"/>
</dbReference>
<proteinExistence type="inferred from homology"/>
<reference evidence="3" key="2">
    <citation type="submission" date="2023-05" db="EMBL/GenBank/DDBJ databases">
        <authorList>
            <person name="Schelkunov M.I."/>
        </authorList>
    </citation>
    <scope>NUCLEOTIDE SEQUENCE</scope>
    <source>
        <strain evidence="3">Hsosn_3</strain>
        <tissue evidence="3">Leaf</tissue>
    </source>
</reference>
<dbReference type="InterPro" id="IPR021998">
    <property type="entry name" value="Alfin_N"/>
</dbReference>
<protein>
    <recommendedName>
        <fullName evidence="1">Fanconi-associated nuclease</fullName>
        <ecNumber evidence="1">3.1.4.1</ecNumber>
    </recommendedName>
</protein>
<keyword evidence="1" id="KW-0540">Nuclease</keyword>
<dbReference type="GO" id="GO:0046872">
    <property type="term" value="F:metal ion binding"/>
    <property type="evidence" value="ECO:0007669"/>
    <property type="project" value="UniProtKB-KW"/>
</dbReference>
<dbReference type="EC" id="3.1.4.1" evidence="1"/>
<evidence type="ECO:0000259" key="2">
    <source>
        <dbReference type="Pfam" id="PF12165"/>
    </source>
</evidence>
<dbReference type="GO" id="GO:0006355">
    <property type="term" value="P:regulation of DNA-templated transcription"/>
    <property type="evidence" value="ECO:0007669"/>
    <property type="project" value="InterPro"/>
</dbReference>
<dbReference type="GO" id="GO:0036297">
    <property type="term" value="P:interstrand cross-link repair"/>
    <property type="evidence" value="ECO:0007669"/>
    <property type="project" value="InterPro"/>
</dbReference>
<comment type="similarity">
    <text evidence="1">Belongs to the FAN1 family.</text>
</comment>
<comment type="cofactor">
    <cofactor evidence="1">
        <name>Mg(2+)</name>
        <dbReference type="ChEBI" id="CHEBI:18420"/>
    </cofactor>
    <cofactor evidence="1">
        <name>Mn(2+)</name>
        <dbReference type="ChEBI" id="CHEBI:29035"/>
    </cofactor>
</comment>
<dbReference type="GO" id="GO:0004528">
    <property type="term" value="F:phosphodiesterase I activity"/>
    <property type="evidence" value="ECO:0007669"/>
    <property type="project" value="UniProtKB-EC"/>
</dbReference>
<keyword evidence="1" id="KW-0460">Magnesium</keyword>
<keyword evidence="1" id="KW-0227">DNA damage</keyword>
<name>A0AAD8H6D2_9APIA</name>
<comment type="catalytic activity">
    <reaction evidence="1">
        <text>Hydrolytically removes 5'-nucleotides successively from the 3'-hydroxy termini of 3'-hydroxy-terminated oligonucleotides.</text>
        <dbReference type="EC" id="3.1.4.1"/>
    </reaction>
</comment>
<comment type="subcellular location">
    <subcellularLocation>
        <location evidence="1">Nucleus</location>
    </subcellularLocation>
</comment>
<evidence type="ECO:0000256" key="1">
    <source>
        <dbReference type="RuleBase" id="RU365033"/>
    </source>
</evidence>
<sequence length="400" mass="45821">MNGVPHWEGTTDIEYESTVFSFDPTTKSHKLIPYPVDNTFSTVFLVKVRDDIVLLAFSETNDKLDAFFYDGVGWVKKFVTGPLQNFFEIDFLQFFEDAIISWGLPWDTNIHHVKRNESLPMSDLVPLLEPKMDQSYIHVETLFDVPGGQPFYHRSMMEVFRDFEDGRASLIRSLTSEAKKRITLYGLPSNEWKTEERVRPVGRDQSSGVKVLRQPPKPAFGFNFVENVMEEYDWLSFAASQGDGWLTSNASHFVDLYGFNLADRLTVALFSGAVSHIQVAGSRLFFLDGELDLSTFLLVDMGIVKYPSYNCIILDQIFSCRDDLLSYEEAIEVAQIMDQALEENNRELILRCINLSEHVSPSTVRTHESSPMPFFSRFSSSWVYSKVVLLGVSFLEHENR</sequence>
<dbReference type="InterPro" id="IPR033315">
    <property type="entry name" value="Fan1-like"/>
</dbReference>
<gene>
    <name evidence="3" type="ORF">POM88_045680</name>
</gene>
<dbReference type="GO" id="GO:0070336">
    <property type="term" value="F:flap-structured DNA binding"/>
    <property type="evidence" value="ECO:0007669"/>
    <property type="project" value="TreeGrafter"/>
</dbReference>
<feature type="domain" description="Alfin N-terminal" evidence="2">
    <location>
        <begin position="157"/>
        <end position="255"/>
    </location>
</feature>
<evidence type="ECO:0000313" key="3">
    <source>
        <dbReference type="EMBL" id="KAK1361206.1"/>
    </source>
</evidence>
<dbReference type="GO" id="GO:0042393">
    <property type="term" value="F:histone binding"/>
    <property type="evidence" value="ECO:0007669"/>
    <property type="project" value="InterPro"/>
</dbReference>
<keyword evidence="1" id="KW-0234">DNA repair</keyword>
<keyword evidence="1" id="KW-0539">Nucleus</keyword>
<evidence type="ECO:0000313" key="4">
    <source>
        <dbReference type="Proteomes" id="UP001237642"/>
    </source>
</evidence>
<dbReference type="PANTHER" id="PTHR15749:SF4">
    <property type="entry name" value="FANCONI-ASSOCIATED NUCLEASE 1"/>
    <property type="match status" value="1"/>
</dbReference>
<organism evidence="3 4">
    <name type="scientific">Heracleum sosnowskyi</name>
    <dbReference type="NCBI Taxonomy" id="360622"/>
    <lineage>
        <taxon>Eukaryota</taxon>
        <taxon>Viridiplantae</taxon>
        <taxon>Streptophyta</taxon>
        <taxon>Embryophyta</taxon>
        <taxon>Tracheophyta</taxon>
        <taxon>Spermatophyta</taxon>
        <taxon>Magnoliopsida</taxon>
        <taxon>eudicotyledons</taxon>
        <taxon>Gunneridae</taxon>
        <taxon>Pentapetalae</taxon>
        <taxon>asterids</taxon>
        <taxon>campanulids</taxon>
        <taxon>Apiales</taxon>
        <taxon>Apiaceae</taxon>
        <taxon>Apioideae</taxon>
        <taxon>apioid superclade</taxon>
        <taxon>Tordylieae</taxon>
        <taxon>Tordyliinae</taxon>
        <taxon>Heracleum</taxon>
    </lineage>
</organism>
<dbReference type="PANTHER" id="PTHR15749">
    <property type="entry name" value="FANCONI-ASSOCIATED NUCLEASE 1"/>
    <property type="match status" value="1"/>
</dbReference>
<dbReference type="Pfam" id="PF12165">
    <property type="entry name" value="Alfin"/>
    <property type="match status" value="1"/>
</dbReference>
<comment type="caution">
    <text evidence="3">The sequence shown here is derived from an EMBL/GenBank/DDBJ whole genome shotgun (WGS) entry which is preliminary data.</text>
</comment>
<dbReference type="EMBL" id="JAUIZM010000010">
    <property type="protein sequence ID" value="KAK1361206.1"/>
    <property type="molecule type" value="Genomic_DNA"/>
</dbReference>
<dbReference type="GO" id="GO:0005634">
    <property type="term" value="C:nucleus"/>
    <property type="evidence" value="ECO:0007669"/>
    <property type="project" value="UniProtKB-SubCell"/>
</dbReference>
<reference evidence="3" key="1">
    <citation type="submission" date="2023-02" db="EMBL/GenBank/DDBJ databases">
        <title>Genome of toxic invasive species Heracleum sosnowskyi carries increased number of genes despite the absence of recent whole-genome duplications.</title>
        <authorList>
            <person name="Schelkunov M."/>
            <person name="Shtratnikova V."/>
            <person name="Makarenko M."/>
            <person name="Klepikova A."/>
            <person name="Omelchenko D."/>
            <person name="Novikova G."/>
            <person name="Obukhova E."/>
            <person name="Bogdanov V."/>
            <person name="Penin A."/>
            <person name="Logacheva M."/>
        </authorList>
    </citation>
    <scope>NUCLEOTIDE SEQUENCE</scope>
    <source>
        <strain evidence="3">Hsosn_3</strain>
        <tissue evidence="3">Leaf</tissue>
    </source>
</reference>
<dbReference type="GO" id="GO:0017108">
    <property type="term" value="F:5'-flap endonuclease activity"/>
    <property type="evidence" value="ECO:0007669"/>
    <property type="project" value="TreeGrafter"/>
</dbReference>
<keyword evidence="1" id="KW-0479">Metal-binding</keyword>
<keyword evidence="1" id="KW-0378">Hydrolase</keyword>
<dbReference type="Proteomes" id="UP001237642">
    <property type="component" value="Unassembled WGS sequence"/>
</dbReference>